<dbReference type="SUPFAM" id="SSF53448">
    <property type="entry name" value="Nucleotide-diphospho-sugar transferases"/>
    <property type="match status" value="1"/>
</dbReference>
<dbReference type="Pfam" id="PF12804">
    <property type="entry name" value="NTP_transf_3"/>
    <property type="match status" value="1"/>
</dbReference>
<reference evidence="3 4" key="1">
    <citation type="submission" date="2023-08" db="EMBL/GenBank/DDBJ databases">
        <title>Pleionea litopenaei sp. nov., isolated from stomach of juvenile Litopenaeus vannamei.</title>
        <authorList>
            <person name="Rho A.M."/>
            <person name="Hwang C.Y."/>
        </authorList>
    </citation>
    <scope>NUCLEOTIDE SEQUENCE [LARGE SCALE GENOMIC DNA]</scope>
    <source>
        <strain evidence="3 4">HL-JVS1</strain>
    </source>
</reference>
<sequence length="191" mass="21480">MIELSVVILAGGASKRLGVSKQMIRYRDETLIAQSCRRALQLSSTVTLLSGANRHSVEAEAHKFKVDVLHNPNWEVGIANSIGLAVKHEFNSNRVLLMYCDQPLIPIFHYQALVEQSNQNPDKIVVTESGNNYCLPAIFPHRFFYELTTLKDDETAIQLVESHLTEVTSIPCPQAAFSVDEPDDMRRLRES</sequence>
<dbReference type="Gene3D" id="3.90.550.10">
    <property type="entry name" value="Spore Coat Polysaccharide Biosynthesis Protein SpsA, Chain A"/>
    <property type="match status" value="1"/>
</dbReference>
<dbReference type="PANTHER" id="PTHR43777">
    <property type="entry name" value="MOLYBDENUM COFACTOR CYTIDYLYLTRANSFERASE"/>
    <property type="match status" value="1"/>
</dbReference>
<evidence type="ECO:0000313" key="3">
    <source>
        <dbReference type="EMBL" id="WMS88124.1"/>
    </source>
</evidence>
<evidence type="ECO:0000256" key="1">
    <source>
        <dbReference type="ARBA" id="ARBA00022842"/>
    </source>
</evidence>
<dbReference type="RefSeq" id="WP_309203321.1">
    <property type="nucleotide sequence ID" value="NZ_CP133548.1"/>
</dbReference>
<keyword evidence="4" id="KW-1185">Reference proteome</keyword>
<name>A0AA51RVA3_9GAMM</name>
<feature type="domain" description="MobA-like NTP transferase" evidence="2">
    <location>
        <begin position="6"/>
        <end position="163"/>
    </location>
</feature>
<dbReference type="KEGG" id="plei:Q9312_04225"/>
<keyword evidence="1" id="KW-0460">Magnesium</keyword>
<proteinExistence type="predicted"/>
<dbReference type="PANTHER" id="PTHR43777:SF1">
    <property type="entry name" value="MOLYBDENUM COFACTOR CYTIDYLYLTRANSFERASE"/>
    <property type="match status" value="1"/>
</dbReference>
<dbReference type="EMBL" id="CP133548">
    <property type="protein sequence ID" value="WMS88124.1"/>
    <property type="molecule type" value="Genomic_DNA"/>
</dbReference>
<dbReference type="InterPro" id="IPR025877">
    <property type="entry name" value="MobA-like_NTP_Trfase"/>
</dbReference>
<dbReference type="InterPro" id="IPR029044">
    <property type="entry name" value="Nucleotide-diphossugar_trans"/>
</dbReference>
<evidence type="ECO:0000313" key="4">
    <source>
        <dbReference type="Proteomes" id="UP001239782"/>
    </source>
</evidence>
<organism evidence="3 4">
    <name type="scientific">Pleionea litopenaei</name>
    <dbReference type="NCBI Taxonomy" id="3070815"/>
    <lineage>
        <taxon>Bacteria</taxon>
        <taxon>Pseudomonadati</taxon>
        <taxon>Pseudomonadota</taxon>
        <taxon>Gammaproteobacteria</taxon>
        <taxon>Oceanospirillales</taxon>
        <taxon>Pleioneaceae</taxon>
        <taxon>Pleionea</taxon>
    </lineage>
</organism>
<protein>
    <submittedName>
        <fullName evidence="3">Nucleotidyltransferase family protein</fullName>
    </submittedName>
</protein>
<evidence type="ECO:0000259" key="2">
    <source>
        <dbReference type="Pfam" id="PF12804"/>
    </source>
</evidence>
<dbReference type="Proteomes" id="UP001239782">
    <property type="component" value="Chromosome"/>
</dbReference>
<accession>A0AA51RVA3</accession>
<dbReference type="GO" id="GO:0016779">
    <property type="term" value="F:nucleotidyltransferase activity"/>
    <property type="evidence" value="ECO:0007669"/>
    <property type="project" value="UniProtKB-ARBA"/>
</dbReference>
<dbReference type="AlphaFoldDB" id="A0AA51RVA3"/>
<gene>
    <name evidence="3" type="ORF">Q9312_04225</name>
</gene>
<dbReference type="CDD" id="cd04182">
    <property type="entry name" value="GT_2_like_f"/>
    <property type="match status" value="1"/>
</dbReference>